<organism evidence="3 4">
    <name type="scientific">Melghirimyces thermohalophilus</name>
    <dbReference type="NCBI Taxonomy" id="1236220"/>
    <lineage>
        <taxon>Bacteria</taxon>
        <taxon>Bacillati</taxon>
        <taxon>Bacillota</taxon>
        <taxon>Bacilli</taxon>
        <taxon>Bacillales</taxon>
        <taxon>Thermoactinomycetaceae</taxon>
        <taxon>Melghirimyces</taxon>
    </lineage>
</organism>
<evidence type="ECO:0000313" key="4">
    <source>
        <dbReference type="Proteomes" id="UP000199387"/>
    </source>
</evidence>
<dbReference type="Proteomes" id="UP000199387">
    <property type="component" value="Unassembled WGS sequence"/>
</dbReference>
<dbReference type="RefSeq" id="WP_091569540.1">
    <property type="nucleotide sequence ID" value="NZ_FMZA01000009.1"/>
</dbReference>
<dbReference type="EMBL" id="FMZA01000009">
    <property type="protein sequence ID" value="SDC51698.1"/>
    <property type="molecule type" value="Genomic_DNA"/>
</dbReference>
<gene>
    <name evidence="3" type="ORF">SAMN04488112_10956</name>
</gene>
<keyword evidence="2" id="KW-0472">Membrane</keyword>
<keyword evidence="4" id="KW-1185">Reference proteome</keyword>
<dbReference type="AlphaFoldDB" id="A0A1G6M808"/>
<accession>A0A1G6M808</accession>
<evidence type="ECO:0000313" key="3">
    <source>
        <dbReference type="EMBL" id="SDC51698.1"/>
    </source>
</evidence>
<feature type="compositionally biased region" description="Basic residues" evidence="1">
    <location>
        <begin position="20"/>
        <end position="35"/>
    </location>
</feature>
<name>A0A1G6M808_9BACL</name>
<keyword evidence="2" id="KW-0812">Transmembrane</keyword>
<evidence type="ECO:0000256" key="2">
    <source>
        <dbReference type="SAM" id="Phobius"/>
    </source>
</evidence>
<feature type="transmembrane region" description="Helical" evidence="2">
    <location>
        <begin position="60"/>
        <end position="87"/>
    </location>
</feature>
<keyword evidence="2" id="KW-1133">Transmembrane helix</keyword>
<proteinExistence type="predicted"/>
<sequence>MTGPVDPVTADSSAIPSRHPPQRRQHIQQRKRPPKKPFWMLGKDRVAAWVNQQNPLVRSIIGWSLVGLLSLMCLLFIYLAVIVIYALPIML</sequence>
<protein>
    <submittedName>
        <fullName evidence="3">Uncharacterized protein</fullName>
    </submittedName>
</protein>
<reference evidence="3 4" key="1">
    <citation type="submission" date="2016-10" db="EMBL/GenBank/DDBJ databases">
        <authorList>
            <person name="de Groot N.N."/>
        </authorList>
    </citation>
    <scope>NUCLEOTIDE SEQUENCE [LARGE SCALE GENOMIC DNA]</scope>
    <source>
        <strain evidence="3 4">DSM 45514</strain>
    </source>
</reference>
<evidence type="ECO:0000256" key="1">
    <source>
        <dbReference type="SAM" id="MobiDB-lite"/>
    </source>
</evidence>
<feature type="region of interest" description="Disordered" evidence="1">
    <location>
        <begin position="1"/>
        <end position="37"/>
    </location>
</feature>